<evidence type="ECO:0000313" key="4">
    <source>
        <dbReference type="Proteomes" id="UP000615455"/>
    </source>
</evidence>
<feature type="signal peptide" evidence="2">
    <location>
        <begin position="1"/>
        <end position="23"/>
    </location>
</feature>
<sequence>MIMNKTAAGILLLTLMATGAACSSEPKASTSSPAPTAATTTAPQATAAAQTQDAINLKGYIAARIAQEKADFLFAEAKSKDGKLILNPVAADSKDKAVKFLTSYYDATMADKVATHYLTDQKADNAIVTNTQPFFPTNLLATKKEDITYDAANTKDQVSFTTKDGVTFTTKKVNDTFVLAEAVKK</sequence>
<dbReference type="Proteomes" id="UP000615455">
    <property type="component" value="Unassembled WGS sequence"/>
</dbReference>
<evidence type="ECO:0000256" key="1">
    <source>
        <dbReference type="SAM" id="MobiDB-lite"/>
    </source>
</evidence>
<proteinExistence type="predicted"/>
<accession>A0ABQ2BRG7</accession>
<dbReference type="PROSITE" id="PS51257">
    <property type="entry name" value="PROKAR_LIPOPROTEIN"/>
    <property type="match status" value="1"/>
</dbReference>
<dbReference type="RefSeq" id="WP_189007650.1">
    <property type="nucleotide sequence ID" value="NZ_BMHE01000002.1"/>
</dbReference>
<reference evidence="4" key="1">
    <citation type="journal article" date="2019" name="Int. J. Syst. Evol. Microbiol.">
        <title>The Global Catalogue of Microorganisms (GCM) 10K type strain sequencing project: providing services to taxonomists for standard genome sequencing and annotation.</title>
        <authorList>
            <consortium name="The Broad Institute Genomics Platform"/>
            <consortium name="The Broad Institute Genome Sequencing Center for Infectious Disease"/>
            <person name="Wu L."/>
            <person name="Ma J."/>
        </authorList>
    </citation>
    <scope>NUCLEOTIDE SEQUENCE [LARGE SCALE GENOMIC DNA]</scope>
    <source>
        <strain evidence="4">CGMCC 1.15043</strain>
    </source>
</reference>
<feature type="region of interest" description="Disordered" evidence="1">
    <location>
        <begin position="24"/>
        <end position="45"/>
    </location>
</feature>
<name>A0ABQ2BRG7_9BACL</name>
<evidence type="ECO:0000256" key="2">
    <source>
        <dbReference type="SAM" id="SignalP"/>
    </source>
</evidence>
<keyword evidence="2" id="KW-0732">Signal</keyword>
<feature type="chain" id="PRO_5047085552" evidence="2">
    <location>
        <begin position="24"/>
        <end position="185"/>
    </location>
</feature>
<feature type="compositionally biased region" description="Low complexity" evidence="1">
    <location>
        <begin position="28"/>
        <end position="45"/>
    </location>
</feature>
<organism evidence="3 4">
    <name type="scientific">Paenibacillus marchantiophytorum</name>
    <dbReference type="NCBI Taxonomy" id="1619310"/>
    <lineage>
        <taxon>Bacteria</taxon>
        <taxon>Bacillati</taxon>
        <taxon>Bacillota</taxon>
        <taxon>Bacilli</taxon>
        <taxon>Bacillales</taxon>
        <taxon>Paenibacillaceae</taxon>
        <taxon>Paenibacillus</taxon>
    </lineage>
</organism>
<evidence type="ECO:0000313" key="3">
    <source>
        <dbReference type="EMBL" id="GGI44429.1"/>
    </source>
</evidence>
<dbReference type="EMBL" id="BMHE01000002">
    <property type="protein sequence ID" value="GGI44429.1"/>
    <property type="molecule type" value="Genomic_DNA"/>
</dbReference>
<protein>
    <submittedName>
        <fullName evidence="3">Uncharacterized protein</fullName>
    </submittedName>
</protein>
<keyword evidence="4" id="KW-1185">Reference proteome</keyword>
<gene>
    <name evidence="3" type="ORF">GCM10008018_07060</name>
</gene>
<comment type="caution">
    <text evidence="3">The sequence shown here is derived from an EMBL/GenBank/DDBJ whole genome shotgun (WGS) entry which is preliminary data.</text>
</comment>